<dbReference type="AlphaFoldDB" id="A0A412XRB4"/>
<reference evidence="1 2" key="1">
    <citation type="submission" date="2018-08" db="EMBL/GenBank/DDBJ databases">
        <title>A genome reference for cultivated species of the human gut microbiota.</title>
        <authorList>
            <person name="Zou Y."/>
            <person name="Xue W."/>
            <person name="Luo G."/>
        </authorList>
    </citation>
    <scope>NUCLEOTIDE SEQUENCE [LARGE SCALE GENOMIC DNA]</scope>
    <source>
        <strain evidence="1 2">AF14-32</strain>
    </source>
</reference>
<evidence type="ECO:0000313" key="2">
    <source>
        <dbReference type="Proteomes" id="UP000283850"/>
    </source>
</evidence>
<protein>
    <submittedName>
        <fullName evidence="1">Uncharacterized protein</fullName>
    </submittedName>
</protein>
<evidence type="ECO:0000313" key="1">
    <source>
        <dbReference type="EMBL" id="RGV47733.1"/>
    </source>
</evidence>
<accession>A0A412XRB4</accession>
<proteinExistence type="predicted"/>
<dbReference type="EMBL" id="QRZF01000028">
    <property type="protein sequence ID" value="RGV47733.1"/>
    <property type="molecule type" value="Genomic_DNA"/>
</dbReference>
<sequence>MRILALLSSSYGLEDNIVKEMERKGHEVVYIEDKVYPFDSYFVKAHYYRFIQALVRYLKVKYWRKKIKSNRELSTKFDKLICVNGYSVCPYLFLYLKSINPSIETVLFTWDSNCLYTFYRNYKYFNRIYSFDFLDVEKYNIKYLPIFWIKDDNWGNNRLKYKISFVGSLHNDRFEVLNRIVNKLLPITNNYYIKLVVDASLPRFSFLRYVIYKLFNVKRNFITQYRLVKNIDSSTLVMFESVPIDVFNEILRDSEIILDIEQPFQSGLTSRMMMALGLGKKIITTNKYITKTPLYSPEYISIIDRIDPKIDAEFINEPIAENTTFSQKMESYELEKWTDVLLYGEVGK</sequence>
<dbReference type="RefSeq" id="WP_118487384.1">
    <property type="nucleotide sequence ID" value="NZ_QRZF01000028.1"/>
</dbReference>
<gene>
    <name evidence="1" type="ORF">DWW10_23690</name>
</gene>
<comment type="caution">
    <text evidence="1">The sequence shown here is derived from an EMBL/GenBank/DDBJ whole genome shotgun (WGS) entry which is preliminary data.</text>
</comment>
<organism evidence="1 2">
    <name type="scientific">Bacteroides intestinalis</name>
    <dbReference type="NCBI Taxonomy" id="329854"/>
    <lineage>
        <taxon>Bacteria</taxon>
        <taxon>Pseudomonadati</taxon>
        <taxon>Bacteroidota</taxon>
        <taxon>Bacteroidia</taxon>
        <taxon>Bacteroidales</taxon>
        <taxon>Bacteroidaceae</taxon>
        <taxon>Bacteroides</taxon>
    </lineage>
</organism>
<dbReference type="Proteomes" id="UP000283850">
    <property type="component" value="Unassembled WGS sequence"/>
</dbReference>
<name>A0A412XRB4_9BACE</name>